<keyword evidence="7 9" id="KW-0234">DNA repair</keyword>
<name>A0ABW9H123_9FIRM</name>
<reference evidence="11 12" key="1">
    <citation type="journal article" date="2016" name="Int. J. Syst. Evol. Microbiol.">
        <title>Peptococcus simiae sp. nov., isolated from rhesus macaque faeces and emended description of the genus Peptococcus.</title>
        <authorList>
            <person name="Shkoporov A.N."/>
            <person name="Efimov B.A."/>
            <person name="Kondova I."/>
            <person name="Ouwerling B."/>
            <person name="Chaplin A.V."/>
            <person name="Shcherbakova V.A."/>
            <person name="Langermans J.A.M."/>
        </authorList>
    </citation>
    <scope>NUCLEOTIDE SEQUENCE [LARGE SCALE GENOMIC DNA]</scope>
    <source>
        <strain evidence="11 12">M108</strain>
    </source>
</reference>
<comment type="function">
    <text evidence="1 9">May be involved in recombinational repair of damaged DNA.</text>
</comment>
<evidence type="ECO:0000313" key="11">
    <source>
        <dbReference type="EMBL" id="MFM9413789.1"/>
    </source>
</evidence>
<dbReference type="Pfam" id="PF02463">
    <property type="entry name" value="SMC_N"/>
    <property type="match status" value="1"/>
</dbReference>
<evidence type="ECO:0000256" key="4">
    <source>
        <dbReference type="ARBA" id="ARBA00022741"/>
    </source>
</evidence>
<proteinExistence type="inferred from homology"/>
<evidence type="ECO:0000259" key="10">
    <source>
        <dbReference type="Pfam" id="PF02463"/>
    </source>
</evidence>
<evidence type="ECO:0000313" key="12">
    <source>
        <dbReference type="Proteomes" id="UP001631949"/>
    </source>
</evidence>
<organism evidence="11 12">
    <name type="scientific">Peptococcus simiae</name>
    <dbReference type="NCBI Taxonomy" id="1643805"/>
    <lineage>
        <taxon>Bacteria</taxon>
        <taxon>Bacillati</taxon>
        <taxon>Bacillota</taxon>
        <taxon>Clostridia</taxon>
        <taxon>Eubacteriales</taxon>
        <taxon>Peptococcaceae</taxon>
        <taxon>Peptococcus</taxon>
    </lineage>
</organism>
<evidence type="ECO:0000256" key="1">
    <source>
        <dbReference type="ARBA" id="ARBA00003618"/>
    </source>
</evidence>
<dbReference type="InterPro" id="IPR004604">
    <property type="entry name" value="DNA_recomb/repair_RecN"/>
</dbReference>
<keyword evidence="12" id="KW-1185">Reference proteome</keyword>
<keyword evidence="6" id="KW-0067">ATP-binding</keyword>
<evidence type="ECO:0000256" key="8">
    <source>
        <dbReference type="ARBA" id="ARBA00033408"/>
    </source>
</evidence>
<keyword evidence="5 9" id="KW-0227">DNA damage</keyword>
<dbReference type="SUPFAM" id="SSF52540">
    <property type="entry name" value="P-loop containing nucleoside triphosphate hydrolases"/>
    <property type="match status" value="1"/>
</dbReference>
<dbReference type="EMBL" id="JBJUVG010000006">
    <property type="protein sequence ID" value="MFM9413789.1"/>
    <property type="molecule type" value="Genomic_DNA"/>
</dbReference>
<evidence type="ECO:0000256" key="7">
    <source>
        <dbReference type="ARBA" id="ARBA00023204"/>
    </source>
</evidence>
<evidence type="ECO:0000256" key="5">
    <source>
        <dbReference type="ARBA" id="ARBA00022763"/>
    </source>
</evidence>
<dbReference type="PANTHER" id="PTHR11059:SF0">
    <property type="entry name" value="DNA REPAIR PROTEIN RECN"/>
    <property type="match status" value="1"/>
</dbReference>
<evidence type="ECO:0000256" key="2">
    <source>
        <dbReference type="ARBA" id="ARBA00009441"/>
    </source>
</evidence>
<feature type="domain" description="RecF/RecN/SMC N-terminal" evidence="10">
    <location>
        <begin position="1"/>
        <end position="509"/>
    </location>
</feature>
<dbReference type="CDD" id="cd03241">
    <property type="entry name" value="ABC_RecN"/>
    <property type="match status" value="2"/>
</dbReference>
<evidence type="ECO:0000256" key="9">
    <source>
        <dbReference type="PIRNR" id="PIRNR003128"/>
    </source>
</evidence>
<dbReference type="PANTHER" id="PTHR11059">
    <property type="entry name" value="DNA REPAIR PROTEIN RECN"/>
    <property type="match status" value="1"/>
</dbReference>
<dbReference type="InterPro" id="IPR003395">
    <property type="entry name" value="RecF/RecN/SMC_N"/>
</dbReference>
<gene>
    <name evidence="11" type="primary">recN</name>
    <name evidence="11" type="ORF">ACKQTC_05375</name>
</gene>
<evidence type="ECO:0000256" key="6">
    <source>
        <dbReference type="ARBA" id="ARBA00022840"/>
    </source>
</evidence>
<dbReference type="NCBIfam" id="TIGR00634">
    <property type="entry name" value="recN"/>
    <property type="match status" value="1"/>
</dbReference>
<dbReference type="InterPro" id="IPR027417">
    <property type="entry name" value="P-loop_NTPase"/>
</dbReference>
<sequence length="553" mass="60591">MLEELTVQNFALLKELQLTFDHGLNVLTGETGAGKSIVVDAMGLLLGERANLRDIRYGCDSALVEGVFSVQPESRTAALAEDQGFTTSPLILSREVRQNGHNTCRINGRQVTLTQYRALAHGLVSIYGQHDYLYWLAPDHQLILLDSLGDQAHQALLADVARAHQGTRQAARNLKKAMKDREADEKARQQARENLEDLRPLKLKVGEEAEVSARHGQLAKRMEIQTVLEEAYAMLYGDDTSAQSLLTLALDRLTEAARLDTGLVETVKDLKSALISVREGAQTVADEISRGGSPAELEALSDRLATYYRLRQQYGLDPDDLINQMKAWEALLDREADDEADFEDLQAAYAAARSHYIQLAKALSESRHQVAGLLKDHLEKELADLAMPHARFEVAFSQGRAGSSGTDQVLFMLQANPGSPALPLHETASGGEMSRLMLAFKTLLTSQEDTETLIFDEIDTGIGGLTLAEVAKKLATVSRQAQVICVTHAPAIAAYADGHHLIEKHTDGTSTHTTVHTLSEGETVEEIARMLGGQADWQLAHASEMRAAAKKRH</sequence>
<accession>A0ABW9H123</accession>
<dbReference type="PIRSF" id="PIRSF003128">
    <property type="entry name" value="RecN"/>
    <property type="match status" value="1"/>
</dbReference>
<dbReference type="RefSeq" id="WP_408977405.1">
    <property type="nucleotide sequence ID" value="NZ_JBJUVG010000006.1"/>
</dbReference>
<evidence type="ECO:0000256" key="3">
    <source>
        <dbReference type="ARBA" id="ARBA00021315"/>
    </source>
</evidence>
<dbReference type="Gene3D" id="3.40.50.300">
    <property type="entry name" value="P-loop containing nucleotide triphosphate hydrolases"/>
    <property type="match status" value="2"/>
</dbReference>
<comment type="caution">
    <text evidence="11">The sequence shown here is derived from an EMBL/GenBank/DDBJ whole genome shotgun (WGS) entry which is preliminary data.</text>
</comment>
<dbReference type="Proteomes" id="UP001631949">
    <property type="component" value="Unassembled WGS sequence"/>
</dbReference>
<keyword evidence="4" id="KW-0547">Nucleotide-binding</keyword>
<protein>
    <recommendedName>
        <fullName evidence="3 9">DNA repair protein RecN</fullName>
    </recommendedName>
    <alternativeName>
        <fullName evidence="8 9">Recombination protein N</fullName>
    </alternativeName>
</protein>
<comment type="similarity">
    <text evidence="2 9">Belongs to the RecN family.</text>
</comment>